<keyword evidence="1" id="KW-0732">Signal</keyword>
<evidence type="ECO:0000313" key="2">
    <source>
        <dbReference type="EMBL" id="SEO07614.1"/>
    </source>
</evidence>
<name>A0A1H8LR98_9RHOB</name>
<dbReference type="EMBL" id="FOCM01000011">
    <property type="protein sequence ID" value="SEO07614.1"/>
    <property type="molecule type" value="Genomic_DNA"/>
</dbReference>
<feature type="chain" id="PRO_5011468747" evidence="1">
    <location>
        <begin position="21"/>
        <end position="123"/>
    </location>
</feature>
<accession>A0A1H8LR98</accession>
<dbReference type="Proteomes" id="UP000199372">
    <property type="component" value="Unassembled WGS sequence"/>
</dbReference>
<dbReference type="OrthoDB" id="7689766at2"/>
<gene>
    <name evidence="2" type="ORF">SAMN04488011_11157</name>
</gene>
<evidence type="ECO:0000256" key="1">
    <source>
        <dbReference type="SAM" id="SignalP"/>
    </source>
</evidence>
<dbReference type="RefSeq" id="WP_073129521.1">
    <property type="nucleotide sequence ID" value="NZ_FOCM01000011.1"/>
</dbReference>
<protein>
    <submittedName>
        <fullName evidence="2">Uncharacterized protein</fullName>
    </submittedName>
</protein>
<evidence type="ECO:0000313" key="3">
    <source>
        <dbReference type="Proteomes" id="UP000199372"/>
    </source>
</evidence>
<organism evidence="2 3">
    <name type="scientific">Palleronia pelagia</name>
    <dbReference type="NCBI Taxonomy" id="387096"/>
    <lineage>
        <taxon>Bacteria</taxon>
        <taxon>Pseudomonadati</taxon>
        <taxon>Pseudomonadota</taxon>
        <taxon>Alphaproteobacteria</taxon>
        <taxon>Rhodobacterales</taxon>
        <taxon>Roseobacteraceae</taxon>
        <taxon>Palleronia</taxon>
    </lineage>
</organism>
<sequence>MTRTLAAALLASLVALPSHAFIAENSLVVEGSGTGDFTVPYKGLSGPRAFWCAAGDYAISILGVSPATRIYRTSPPPRRGGEAMDFSLDVARAVDPGLLRLSDSPGLTAGYARFLCDSPAARR</sequence>
<keyword evidence="3" id="KW-1185">Reference proteome</keyword>
<feature type="signal peptide" evidence="1">
    <location>
        <begin position="1"/>
        <end position="20"/>
    </location>
</feature>
<dbReference type="AlphaFoldDB" id="A0A1H8LR98"/>
<proteinExistence type="predicted"/>
<reference evidence="3" key="1">
    <citation type="submission" date="2016-10" db="EMBL/GenBank/DDBJ databases">
        <authorList>
            <person name="Varghese N."/>
            <person name="Submissions S."/>
        </authorList>
    </citation>
    <scope>NUCLEOTIDE SEQUENCE [LARGE SCALE GENOMIC DNA]</scope>
    <source>
        <strain evidence="3">DSM 26893</strain>
    </source>
</reference>